<dbReference type="AlphaFoldDB" id="A0A0K8R656"/>
<accession>A0A0K8R656</accession>
<protein>
    <submittedName>
        <fullName evidence="7">Putative ixostatin</fullName>
    </submittedName>
</protein>
<sequence>MMMSIFIITMFLGTFLHDAKSISGNWYIDKTLSHMPKECKQRLEREYKSACEKIQGTFKDFQVCKVQCMVTKGSHVKLQYVKLKDGLPCGRYGEVCKQGICYGPCDVEFFDRVR</sequence>
<proteinExistence type="evidence at transcript level"/>
<evidence type="ECO:0000256" key="4">
    <source>
        <dbReference type="ARBA" id="ARBA00023180"/>
    </source>
</evidence>
<keyword evidence="3 6" id="KW-0732">Signal</keyword>
<keyword evidence="2" id="KW-0964">Secreted</keyword>
<evidence type="ECO:0000256" key="6">
    <source>
        <dbReference type="SAM" id="SignalP"/>
    </source>
</evidence>
<feature type="signal peptide" evidence="6">
    <location>
        <begin position="1"/>
        <end position="21"/>
    </location>
</feature>
<dbReference type="Pfam" id="PF12115">
    <property type="entry name" value="Salp15"/>
    <property type="match status" value="1"/>
</dbReference>
<name>A0A0K8R656_IXORI</name>
<keyword evidence="4" id="KW-0325">Glycoprotein</keyword>
<comment type="subcellular location">
    <subcellularLocation>
        <location evidence="1">Secreted</location>
    </subcellularLocation>
</comment>
<dbReference type="EMBL" id="GADI01007834">
    <property type="protein sequence ID" value="JAA65974.1"/>
    <property type="molecule type" value="mRNA"/>
</dbReference>
<dbReference type="GO" id="GO:0005576">
    <property type="term" value="C:extracellular region"/>
    <property type="evidence" value="ECO:0007669"/>
    <property type="project" value="UniProtKB-SubCell"/>
</dbReference>
<evidence type="ECO:0000256" key="2">
    <source>
        <dbReference type="ARBA" id="ARBA00022525"/>
    </source>
</evidence>
<comment type="similarity">
    <text evidence="5">Belongs to the salp15 family.</text>
</comment>
<evidence type="ECO:0000256" key="1">
    <source>
        <dbReference type="ARBA" id="ARBA00004613"/>
    </source>
</evidence>
<organism evidence="7">
    <name type="scientific">Ixodes ricinus</name>
    <name type="common">Common tick</name>
    <name type="synonym">Acarus ricinus</name>
    <dbReference type="NCBI Taxonomy" id="34613"/>
    <lineage>
        <taxon>Eukaryota</taxon>
        <taxon>Metazoa</taxon>
        <taxon>Ecdysozoa</taxon>
        <taxon>Arthropoda</taxon>
        <taxon>Chelicerata</taxon>
        <taxon>Arachnida</taxon>
        <taxon>Acari</taxon>
        <taxon>Parasitiformes</taxon>
        <taxon>Ixodida</taxon>
        <taxon>Ixodoidea</taxon>
        <taxon>Ixodidae</taxon>
        <taxon>Ixodinae</taxon>
        <taxon>Ixodes</taxon>
    </lineage>
</organism>
<feature type="chain" id="PRO_5005516393" evidence="6">
    <location>
        <begin position="22"/>
        <end position="114"/>
    </location>
</feature>
<evidence type="ECO:0000256" key="3">
    <source>
        <dbReference type="ARBA" id="ARBA00022729"/>
    </source>
</evidence>
<evidence type="ECO:0000256" key="5">
    <source>
        <dbReference type="ARBA" id="ARBA00034321"/>
    </source>
</evidence>
<dbReference type="InterPro" id="IPR021971">
    <property type="entry name" value="Salp15"/>
</dbReference>
<reference evidence="7" key="1">
    <citation type="submission" date="2012-12" db="EMBL/GenBank/DDBJ databases">
        <title>Identification and characterization of a phenylalanine ammonia-lyase gene family in Isatis indigotica Fort.</title>
        <authorList>
            <person name="Liu Q."/>
            <person name="Chen J."/>
            <person name="Zhou X."/>
            <person name="Di P."/>
            <person name="Xiao Y."/>
            <person name="Xuan H."/>
            <person name="Zhang L."/>
            <person name="Chen W."/>
        </authorList>
    </citation>
    <scope>NUCLEOTIDE SEQUENCE</scope>
    <source>
        <tissue evidence="7">Salivary gland</tissue>
    </source>
</reference>
<evidence type="ECO:0000313" key="7">
    <source>
        <dbReference type="EMBL" id="JAA65974.1"/>
    </source>
</evidence>